<dbReference type="KEGG" id="wsu:WS0152"/>
<name>Q7MST5_WOLSU</name>
<sequence length="72" mass="8640">MEQDLAALERIISQMPDSFECLEEMQEAQAYMEQAREIFLIEREKVSVELERLSKMKKFVQTERKKSINTHF</sequence>
<reference evidence="1 2" key="1">
    <citation type="journal article" date="2003" name="Proc. Natl. Acad. Sci. U.S.A.">
        <title>Complete genome sequence and analysis of Wolinella succinogenes.</title>
        <authorList>
            <person name="Baar C."/>
            <person name="Eppinger M."/>
            <person name="Raddatz G."/>
            <person name="Simon JM."/>
            <person name="Lanz C."/>
            <person name="Klimmek O."/>
            <person name="Nandakumar R."/>
            <person name="Gross R."/>
            <person name="Rosinus A."/>
            <person name="Keller H."/>
            <person name="Jagtap P."/>
            <person name="Linke B."/>
            <person name="Meyer F."/>
            <person name="Lederer H."/>
            <person name="Schuster S.C."/>
        </authorList>
    </citation>
    <scope>NUCLEOTIDE SEQUENCE [LARGE SCALE GENOMIC DNA]</scope>
    <source>
        <strain evidence="2">ATCC 29543 / DSM 1740 / CCUG 13145 / JCM 31913 / LMG 7466 / NCTC 11488 / FDC 602W</strain>
    </source>
</reference>
<protein>
    <submittedName>
        <fullName evidence="1">Uncharacterized protein</fullName>
    </submittedName>
</protein>
<dbReference type="HOGENOM" id="CLU_2721266_0_0_7"/>
<proteinExistence type="predicted"/>
<evidence type="ECO:0000313" key="1">
    <source>
        <dbReference type="EMBL" id="CAE09315.1"/>
    </source>
</evidence>
<dbReference type="AlphaFoldDB" id="Q7MST5"/>
<dbReference type="Proteomes" id="UP000000422">
    <property type="component" value="Chromosome"/>
</dbReference>
<keyword evidence="2" id="KW-1185">Reference proteome</keyword>
<dbReference type="STRING" id="273121.WS0152"/>
<dbReference type="EMBL" id="BX571657">
    <property type="protein sequence ID" value="CAE09315.1"/>
    <property type="molecule type" value="Genomic_DNA"/>
</dbReference>
<accession>Q7MST5</accession>
<evidence type="ECO:0000313" key="2">
    <source>
        <dbReference type="Proteomes" id="UP000000422"/>
    </source>
</evidence>
<organism evidence="2">
    <name type="scientific">Wolinella succinogenes (strain ATCC 29543 / DSM 1740 / CCUG 13145 / JCM 31913 / LMG 7466 / NCTC 11488 / FDC 602W)</name>
    <name type="common">Vibrio succinogenes</name>
    <dbReference type="NCBI Taxonomy" id="273121"/>
    <lineage>
        <taxon>Bacteria</taxon>
        <taxon>Pseudomonadati</taxon>
        <taxon>Campylobacterota</taxon>
        <taxon>Epsilonproteobacteria</taxon>
        <taxon>Campylobacterales</taxon>
        <taxon>Helicobacteraceae</taxon>
        <taxon>Wolinella</taxon>
    </lineage>
</organism>
<gene>
    <name evidence="1" type="ordered locus">WS0152</name>
</gene>